<organism evidence="7 8">
    <name type="scientific">Pseudonocardia kunmingensis</name>
    <dbReference type="NCBI Taxonomy" id="630975"/>
    <lineage>
        <taxon>Bacteria</taxon>
        <taxon>Bacillati</taxon>
        <taxon>Actinomycetota</taxon>
        <taxon>Actinomycetes</taxon>
        <taxon>Pseudonocardiales</taxon>
        <taxon>Pseudonocardiaceae</taxon>
        <taxon>Pseudonocardia</taxon>
    </lineage>
</organism>
<evidence type="ECO:0000256" key="5">
    <source>
        <dbReference type="SAM" id="MobiDB-lite"/>
    </source>
</evidence>
<feature type="DNA-binding region" description="H-T-H motif" evidence="4">
    <location>
        <begin position="32"/>
        <end position="51"/>
    </location>
</feature>
<dbReference type="SUPFAM" id="SSF46689">
    <property type="entry name" value="Homeodomain-like"/>
    <property type="match status" value="1"/>
</dbReference>
<evidence type="ECO:0000256" key="1">
    <source>
        <dbReference type="ARBA" id="ARBA00023015"/>
    </source>
</evidence>
<dbReference type="Proteomes" id="UP000315677">
    <property type="component" value="Unassembled WGS sequence"/>
</dbReference>
<dbReference type="GO" id="GO:0000976">
    <property type="term" value="F:transcription cis-regulatory region binding"/>
    <property type="evidence" value="ECO:0007669"/>
    <property type="project" value="TreeGrafter"/>
</dbReference>
<keyword evidence="3" id="KW-0804">Transcription</keyword>
<dbReference type="PANTHER" id="PTHR30055">
    <property type="entry name" value="HTH-TYPE TRANSCRIPTIONAL REGULATOR RUTR"/>
    <property type="match status" value="1"/>
</dbReference>
<dbReference type="Gene3D" id="1.10.357.10">
    <property type="entry name" value="Tetracycline Repressor, domain 2"/>
    <property type="match status" value="1"/>
</dbReference>
<dbReference type="PROSITE" id="PS50977">
    <property type="entry name" value="HTH_TETR_2"/>
    <property type="match status" value="1"/>
</dbReference>
<sequence length="240" mass="25192">MSTPVRRGAVRREQLFDALVRLLLAEGFAHLTLDAVAARLHCSKRTLYALAGSKEQLVRAAVVHFFRGATERVEGAVVACTDPAARVGTYLRAVATELAPASARFFDDVAGFPPAAEVYERNTRAAAARVQQLVADGVAAGAFRDVHSGFVADVVTATMVRIQQRQVAASTGLDDAEAYEHLAELLLHGLTAPPGPSDQRVDAASASRASGSSVAATTSTTPTVSSASGRLNVGNQPVWK</sequence>
<feature type="compositionally biased region" description="Low complexity" evidence="5">
    <location>
        <begin position="203"/>
        <end position="228"/>
    </location>
</feature>
<feature type="region of interest" description="Disordered" evidence="5">
    <location>
        <begin position="190"/>
        <end position="240"/>
    </location>
</feature>
<gene>
    <name evidence="7" type="ORF">FB558_4923</name>
</gene>
<feature type="domain" description="HTH tetR-type" evidence="6">
    <location>
        <begin position="9"/>
        <end position="69"/>
    </location>
</feature>
<dbReference type="PANTHER" id="PTHR30055:SF234">
    <property type="entry name" value="HTH-TYPE TRANSCRIPTIONAL REGULATOR BETI"/>
    <property type="match status" value="1"/>
</dbReference>
<keyword evidence="2 4" id="KW-0238">DNA-binding</keyword>
<evidence type="ECO:0000313" key="7">
    <source>
        <dbReference type="EMBL" id="TQM09173.1"/>
    </source>
</evidence>
<dbReference type="Pfam" id="PF00440">
    <property type="entry name" value="TetR_N"/>
    <property type="match status" value="1"/>
</dbReference>
<evidence type="ECO:0000313" key="8">
    <source>
        <dbReference type="Proteomes" id="UP000315677"/>
    </source>
</evidence>
<dbReference type="Gene3D" id="1.10.10.60">
    <property type="entry name" value="Homeodomain-like"/>
    <property type="match status" value="1"/>
</dbReference>
<accession>A0A543DIN3</accession>
<dbReference type="SUPFAM" id="SSF48498">
    <property type="entry name" value="Tetracyclin repressor-like, C-terminal domain"/>
    <property type="match status" value="1"/>
</dbReference>
<dbReference type="EMBL" id="VFPA01000003">
    <property type="protein sequence ID" value="TQM09173.1"/>
    <property type="molecule type" value="Genomic_DNA"/>
</dbReference>
<dbReference type="InterPro" id="IPR009057">
    <property type="entry name" value="Homeodomain-like_sf"/>
</dbReference>
<keyword evidence="1" id="KW-0805">Transcription regulation</keyword>
<evidence type="ECO:0000256" key="2">
    <source>
        <dbReference type="ARBA" id="ARBA00023125"/>
    </source>
</evidence>
<dbReference type="GO" id="GO:0003700">
    <property type="term" value="F:DNA-binding transcription factor activity"/>
    <property type="evidence" value="ECO:0007669"/>
    <property type="project" value="TreeGrafter"/>
</dbReference>
<dbReference type="InterPro" id="IPR001647">
    <property type="entry name" value="HTH_TetR"/>
</dbReference>
<reference evidence="7 8" key="1">
    <citation type="submission" date="2019-06" db="EMBL/GenBank/DDBJ databases">
        <title>Sequencing the genomes of 1000 actinobacteria strains.</title>
        <authorList>
            <person name="Klenk H.-P."/>
        </authorList>
    </citation>
    <scope>NUCLEOTIDE SEQUENCE [LARGE SCALE GENOMIC DNA]</scope>
    <source>
        <strain evidence="7 8">DSM 45301</strain>
    </source>
</reference>
<dbReference type="InterPro" id="IPR036271">
    <property type="entry name" value="Tet_transcr_reg_TetR-rel_C_sf"/>
</dbReference>
<evidence type="ECO:0000256" key="4">
    <source>
        <dbReference type="PROSITE-ProRule" id="PRU00335"/>
    </source>
</evidence>
<protein>
    <submittedName>
        <fullName evidence="7">TetR family transcriptional regulator</fullName>
    </submittedName>
</protein>
<comment type="caution">
    <text evidence="7">The sequence shown here is derived from an EMBL/GenBank/DDBJ whole genome shotgun (WGS) entry which is preliminary data.</text>
</comment>
<evidence type="ECO:0000259" key="6">
    <source>
        <dbReference type="PROSITE" id="PS50977"/>
    </source>
</evidence>
<evidence type="ECO:0000256" key="3">
    <source>
        <dbReference type="ARBA" id="ARBA00023163"/>
    </source>
</evidence>
<dbReference type="OrthoDB" id="5181477at2"/>
<keyword evidence="8" id="KW-1185">Reference proteome</keyword>
<proteinExistence type="predicted"/>
<name>A0A543DIN3_9PSEU</name>
<dbReference type="AlphaFoldDB" id="A0A543DIN3"/>
<dbReference type="InterPro" id="IPR050109">
    <property type="entry name" value="HTH-type_TetR-like_transc_reg"/>
</dbReference>